<protein>
    <submittedName>
        <fullName evidence="1">Uncharacterized protein</fullName>
    </submittedName>
</protein>
<dbReference type="EMBL" id="GBXM01098771">
    <property type="protein sequence ID" value="JAH09806.1"/>
    <property type="molecule type" value="Transcribed_RNA"/>
</dbReference>
<sequence>MNISEVFSNSKLD</sequence>
<name>A0A0E9PYX0_ANGAN</name>
<reference evidence="1" key="2">
    <citation type="journal article" date="2015" name="Fish Shellfish Immunol.">
        <title>Early steps in the European eel (Anguilla anguilla)-Vibrio vulnificus interaction in the gills: Role of the RtxA13 toxin.</title>
        <authorList>
            <person name="Callol A."/>
            <person name="Pajuelo D."/>
            <person name="Ebbesson L."/>
            <person name="Teles M."/>
            <person name="MacKenzie S."/>
            <person name="Amaro C."/>
        </authorList>
    </citation>
    <scope>NUCLEOTIDE SEQUENCE</scope>
</reference>
<proteinExistence type="predicted"/>
<evidence type="ECO:0000313" key="1">
    <source>
        <dbReference type="EMBL" id="JAH09806.1"/>
    </source>
</evidence>
<reference evidence="1" key="1">
    <citation type="submission" date="2014-11" db="EMBL/GenBank/DDBJ databases">
        <authorList>
            <person name="Amaro Gonzalez C."/>
        </authorList>
    </citation>
    <scope>NUCLEOTIDE SEQUENCE</scope>
</reference>
<accession>A0A0E9PYX0</accession>
<organism evidence="1">
    <name type="scientific">Anguilla anguilla</name>
    <name type="common">European freshwater eel</name>
    <name type="synonym">Muraena anguilla</name>
    <dbReference type="NCBI Taxonomy" id="7936"/>
    <lineage>
        <taxon>Eukaryota</taxon>
        <taxon>Metazoa</taxon>
        <taxon>Chordata</taxon>
        <taxon>Craniata</taxon>
        <taxon>Vertebrata</taxon>
        <taxon>Euteleostomi</taxon>
        <taxon>Actinopterygii</taxon>
        <taxon>Neopterygii</taxon>
        <taxon>Teleostei</taxon>
        <taxon>Anguilliformes</taxon>
        <taxon>Anguillidae</taxon>
        <taxon>Anguilla</taxon>
    </lineage>
</organism>